<feature type="non-terminal residue" evidence="2">
    <location>
        <position position="218"/>
    </location>
</feature>
<organism evidence="2 3">
    <name type="scientific">Silurus asotus</name>
    <name type="common">Amur catfish</name>
    <name type="synonym">Parasilurus asotus</name>
    <dbReference type="NCBI Taxonomy" id="30991"/>
    <lineage>
        <taxon>Eukaryota</taxon>
        <taxon>Metazoa</taxon>
        <taxon>Chordata</taxon>
        <taxon>Craniata</taxon>
        <taxon>Vertebrata</taxon>
        <taxon>Euteleostomi</taxon>
        <taxon>Actinopterygii</taxon>
        <taxon>Neopterygii</taxon>
        <taxon>Teleostei</taxon>
        <taxon>Ostariophysi</taxon>
        <taxon>Siluriformes</taxon>
        <taxon>Siluridae</taxon>
        <taxon>Silurus</taxon>
    </lineage>
</organism>
<dbReference type="InterPro" id="IPR032549">
    <property type="entry name" value="DUF4939"/>
</dbReference>
<feature type="non-terminal residue" evidence="2">
    <location>
        <position position="1"/>
    </location>
</feature>
<evidence type="ECO:0000313" key="2">
    <source>
        <dbReference type="EMBL" id="KAI5608441.1"/>
    </source>
</evidence>
<name>A0AAD5F9D8_SILAS</name>
<dbReference type="AlphaFoldDB" id="A0AAD5F9D8"/>
<proteinExistence type="predicted"/>
<dbReference type="Proteomes" id="UP001205998">
    <property type="component" value="Unassembled WGS sequence"/>
</dbReference>
<dbReference type="PANTHER" id="PTHR15503">
    <property type="entry name" value="LDOC1 RELATED"/>
    <property type="match status" value="1"/>
</dbReference>
<dbReference type="InterPro" id="IPR032567">
    <property type="entry name" value="RTL1-rel"/>
</dbReference>
<reference evidence="2" key="1">
    <citation type="submission" date="2018-07" db="EMBL/GenBank/DDBJ databases">
        <title>Comparative genomics of catfishes provides insights into carnivory and benthic adaptation.</title>
        <authorList>
            <person name="Zhang Y."/>
            <person name="Wang D."/>
            <person name="Peng Z."/>
            <person name="Zheng S."/>
            <person name="Shao F."/>
            <person name="Tao W."/>
        </authorList>
    </citation>
    <scope>NUCLEOTIDE SEQUENCE</scope>
    <source>
        <strain evidence="2">Chongqing</strain>
    </source>
</reference>
<evidence type="ECO:0000313" key="3">
    <source>
        <dbReference type="Proteomes" id="UP001205998"/>
    </source>
</evidence>
<protein>
    <submittedName>
        <fullName evidence="2">Nephrocystin-4-like</fullName>
    </submittedName>
</protein>
<gene>
    <name evidence="2" type="ORF">C0J50_12256</name>
</gene>
<dbReference type="EMBL" id="MU582739">
    <property type="protein sequence ID" value="KAI5608441.1"/>
    <property type="molecule type" value="Genomic_DNA"/>
</dbReference>
<accession>A0AAD5F9D8</accession>
<dbReference type="Pfam" id="PF16297">
    <property type="entry name" value="DUF4939"/>
    <property type="match status" value="1"/>
</dbReference>
<comment type="caution">
    <text evidence="2">The sequence shown here is derived from an EMBL/GenBank/DDBJ whole genome shotgun (WGS) entry which is preliminary data.</text>
</comment>
<dbReference type="PANTHER" id="PTHR15503:SF22">
    <property type="entry name" value="TRANSPOSON TY3-I GAG POLYPROTEIN"/>
    <property type="match status" value="1"/>
</dbReference>
<keyword evidence="3" id="KW-1185">Reference proteome</keyword>
<evidence type="ECO:0000259" key="1">
    <source>
        <dbReference type="Pfam" id="PF16297"/>
    </source>
</evidence>
<sequence>FSGDAAECRGFLFQVELFIAMQPHRFVSDRAKIAFLISLLSGRALAWARALWSPNSVALASFATFTAHITEVLCTGTGALNNADELLHLQQGADGVAEYSLCFRTLAASSGWNENALLSVYRQGLNPAIRMAMATYVDAVGLETFIQCSILVSQHLSACSMPDSTPPAVSATASGTTPEPMQLGFQRLSRRERERRRTTRVCPYCGNPGHSLPQCTVR</sequence>
<feature type="domain" description="DUF4939" evidence="1">
    <location>
        <begin position="1"/>
        <end position="72"/>
    </location>
</feature>